<reference evidence="1" key="1">
    <citation type="submission" date="2020-05" db="EMBL/GenBank/DDBJ databases">
        <authorList>
            <person name="Chiriac C."/>
            <person name="Salcher M."/>
            <person name="Ghai R."/>
            <person name="Kavagutti S V."/>
        </authorList>
    </citation>
    <scope>NUCLEOTIDE SEQUENCE</scope>
</reference>
<evidence type="ECO:0000313" key="2">
    <source>
        <dbReference type="EMBL" id="CAB4184720.1"/>
    </source>
</evidence>
<name>A0A6J5PRA9_9CAUD</name>
<accession>A0A6J5PRA9</accession>
<gene>
    <name evidence="2" type="ORF">UFOVP1131_27</name>
    <name evidence="3" type="ORF">UFOVP1245_35</name>
    <name evidence="4" type="ORF">UFOVP1582_19</name>
    <name evidence="1" type="ORF">UFOVP966_41</name>
</gene>
<dbReference type="EMBL" id="LR797185">
    <property type="protein sequence ID" value="CAB4192564.1"/>
    <property type="molecule type" value="Genomic_DNA"/>
</dbReference>
<dbReference type="EMBL" id="LR797071">
    <property type="protein sequence ID" value="CAB4184720.1"/>
    <property type="molecule type" value="Genomic_DNA"/>
</dbReference>
<protein>
    <submittedName>
        <fullName evidence="1">Uncharacterized protein</fullName>
    </submittedName>
</protein>
<dbReference type="EMBL" id="LR798428">
    <property type="protein sequence ID" value="CAB5231054.1"/>
    <property type="molecule type" value="Genomic_DNA"/>
</dbReference>
<sequence>MKAGMTFAAARAAAAKSGGMFVSLSAWSAPTSDKVREKRAEVAASKAAEHRAIGRVKVEAVAEGGVVLYRVAGQINRDEHPEGVYLNKKGEPCVGIVIGAPTEYGYTTACPYAGKEGSACEHRRPFHAHRTINLTRLVSWVIAGEEQPLD</sequence>
<evidence type="ECO:0000313" key="1">
    <source>
        <dbReference type="EMBL" id="CAB4174389.1"/>
    </source>
</evidence>
<proteinExistence type="predicted"/>
<evidence type="ECO:0000313" key="4">
    <source>
        <dbReference type="EMBL" id="CAB5231054.1"/>
    </source>
</evidence>
<evidence type="ECO:0000313" key="3">
    <source>
        <dbReference type="EMBL" id="CAB4192564.1"/>
    </source>
</evidence>
<organism evidence="1">
    <name type="scientific">uncultured Caudovirales phage</name>
    <dbReference type="NCBI Taxonomy" id="2100421"/>
    <lineage>
        <taxon>Viruses</taxon>
        <taxon>Duplodnaviria</taxon>
        <taxon>Heunggongvirae</taxon>
        <taxon>Uroviricota</taxon>
        <taxon>Caudoviricetes</taxon>
        <taxon>Peduoviridae</taxon>
        <taxon>Maltschvirus</taxon>
        <taxon>Maltschvirus maltsch</taxon>
    </lineage>
</organism>
<dbReference type="EMBL" id="LR796919">
    <property type="protein sequence ID" value="CAB4174389.1"/>
    <property type="molecule type" value="Genomic_DNA"/>
</dbReference>